<evidence type="ECO:0000256" key="7">
    <source>
        <dbReference type="ARBA" id="ARBA00029447"/>
    </source>
</evidence>
<dbReference type="Pfam" id="PF17200">
    <property type="entry name" value="sCache_2"/>
    <property type="match status" value="1"/>
</dbReference>
<organism evidence="12 13">
    <name type="scientific">Rhodobium orientis</name>
    <dbReference type="NCBI Taxonomy" id="34017"/>
    <lineage>
        <taxon>Bacteria</taxon>
        <taxon>Pseudomonadati</taxon>
        <taxon>Pseudomonadota</taxon>
        <taxon>Alphaproteobacteria</taxon>
        <taxon>Hyphomicrobiales</taxon>
        <taxon>Rhodobiaceae</taxon>
        <taxon>Rhodobium</taxon>
    </lineage>
</organism>
<dbReference type="Pfam" id="PF00672">
    <property type="entry name" value="HAMP"/>
    <property type="match status" value="1"/>
</dbReference>
<gene>
    <name evidence="12" type="ORF">CH339_15310</name>
</gene>
<dbReference type="InterPro" id="IPR033480">
    <property type="entry name" value="sCache_2"/>
</dbReference>
<dbReference type="PANTHER" id="PTHR32089:SF112">
    <property type="entry name" value="LYSOZYME-LIKE PROTEIN-RELATED"/>
    <property type="match status" value="1"/>
</dbReference>
<dbReference type="SMART" id="SM01049">
    <property type="entry name" value="Cache_2"/>
    <property type="match status" value="1"/>
</dbReference>
<comment type="similarity">
    <text evidence="7">Belongs to the methyl-accepting chemotaxis (MCP) protein family.</text>
</comment>
<dbReference type="SMART" id="SM00304">
    <property type="entry name" value="HAMP"/>
    <property type="match status" value="1"/>
</dbReference>
<feature type="domain" description="Methyl-accepting transducer" evidence="10">
    <location>
        <begin position="365"/>
        <end position="591"/>
    </location>
</feature>
<protein>
    <recommendedName>
        <fullName evidence="14">Chemotaxis protein</fullName>
    </recommendedName>
</protein>
<dbReference type="SUPFAM" id="SSF58104">
    <property type="entry name" value="Methyl-accepting chemotaxis protein (MCP) signaling domain"/>
    <property type="match status" value="1"/>
</dbReference>
<dbReference type="InterPro" id="IPR003660">
    <property type="entry name" value="HAMP_dom"/>
</dbReference>
<evidence type="ECO:0000313" key="13">
    <source>
        <dbReference type="Proteomes" id="UP000249299"/>
    </source>
</evidence>
<dbReference type="Proteomes" id="UP000249299">
    <property type="component" value="Unassembled WGS sequence"/>
</dbReference>
<dbReference type="OrthoDB" id="8482111at2"/>
<dbReference type="SUPFAM" id="SSF158472">
    <property type="entry name" value="HAMP domain-like"/>
    <property type="match status" value="1"/>
</dbReference>
<dbReference type="GO" id="GO:0005886">
    <property type="term" value="C:plasma membrane"/>
    <property type="evidence" value="ECO:0007669"/>
    <property type="project" value="UniProtKB-SubCell"/>
</dbReference>
<evidence type="ECO:0000256" key="5">
    <source>
        <dbReference type="ARBA" id="ARBA00023136"/>
    </source>
</evidence>
<dbReference type="GO" id="GO:0007165">
    <property type="term" value="P:signal transduction"/>
    <property type="evidence" value="ECO:0007669"/>
    <property type="project" value="UniProtKB-KW"/>
</dbReference>
<dbReference type="EMBL" id="NPEV01000035">
    <property type="protein sequence ID" value="RAI26137.1"/>
    <property type="molecule type" value="Genomic_DNA"/>
</dbReference>
<evidence type="ECO:0000256" key="3">
    <source>
        <dbReference type="ARBA" id="ARBA00022692"/>
    </source>
</evidence>
<feature type="domain" description="HAMP" evidence="11">
    <location>
        <begin position="272"/>
        <end position="325"/>
    </location>
</feature>
<evidence type="ECO:0000256" key="1">
    <source>
        <dbReference type="ARBA" id="ARBA00004651"/>
    </source>
</evidence>
<keyword evidence="2" id="KW-1003">Cell membrane</keyword>
<keyword evidence="5 9" id="KW-0472">Membrane</keyword>
<evidence type="ECO:0000259" key="11">
    <source>
        <dbReference type="PROSITE" id="PS50885"/>
    </source>
</evidence>
<accession>A0A327JI99</accession>
<feature type="transmembrane region" description="Helical" evidence="9">
    <location>
        <begin position="73"/>
        <end position="92"/>
    </location>
</feature>
<dbReference type="PANTHER" id="PTHR32089">
    <property type="entry name" value="METHYL-ACCEPTING CHEMOTAXIS PROTEIN MCPB"/>
    <property type="match status" value="1"/>
</dbReference>
<evidence type="ECO:0000256" key="8">
    <source>
        <dbReference type="PROSITE-ProRule" id="PRU00284"/>
    </source>
</evidence>
<dbReference type="CDD" id="cd06225">
    <property type="entry name" value="HAMP"/>
    <property type="match status" value="1"/>
</dbReference>
<keyword evidence="6 8" id="KW-0807">Transducer</keyword>
<evidence type="ECO:0000259" key="10">
    <source>
        <dbReference type="PROSITE" id="PS50111"/>
    </source>
</evidence>
<dbReference type="Gene3D" id="3.30.450.20">
    <property type="entry name" value="PAS domain"/>
    <property type="match status" value="1"/>
</dbReference>
<evidence type="ECO:0000256" key="9">
    <source>
        <dbReference type="SAM" id="Phobius"/>
    </source>
</evidence>
<keyword evidence="13" id="KW-1185">Reference proteome</keyword>
<reference evidence="12 13" key="1">
    <citation type="submission" date="2017-07" db="EMBL/GenBank/DDBJ databases">
        <title>Draft Genome Sequences of Select Purple Nonsulfur Bacteria.</title>
        <authorList>
            <person name="Lasarre B."/>
            <person name="Mckinlay J.B."/>
        </authorList>
    </citation>
    <scope>NUCLEOTIDE SEQUENCE [LARGE SCALE GENOMIC DNA]</scope>
    <source>
        <strain evidence="12 13">DSM 11290</strain>
    </source>
</reference>
<sequence>MRVAVAMQYYQFLRSKTFQGVASILRSLLPPVLKRNIKCIQPNVPQANSGILRASSEDNPMRRLFPKSMAGKLYGLVGFFTICFGISLLYQMQSLHENLEVFKKAEIKSVVEAAKSIVASYHDQAVKGELTEEEAVARAKAALNALRYQDGSYIFVNNEDAVTIVHPIHPENIGKDRSNAKDGTGKLYVKEYQNAAITKGSAYVGYSWKNRQGEFLQKMSYVTYFKPWGWVMGTGVLMEDLQAVFWSAAYRSAIISLVFVIVAVGLGFLLVRSVTVPIRALSQRMLSLADNNLDDPVEGTERSDEIGEMSRAVSVFRENALVRGELEQQTEEERLKEHERQKEVDRLIKSFQADVQEVLGTVEENAVRLEGAAKNLQDIAAETEHNSASAASASEQATANVQTVASAAEELSASIAEITRQATQSSAIVDKATRSAEASNAKVASLDQAAQKIGEVVSLIQAIAEQTNLLALNATIEAARAGEAGKGFAVVAAEVKELATQTSKATEEISAQIHAIQGSTRETVTVIEEISRIMEEVHGYTTAITTAVGEQNAATIEISSNVQEAAGGTRHATENMVGVTEKAAQTTETAKDVLRSTTETASNTARLRGQIEHFLGAVAAS</sequence>
<feature type="transmembrane region" description="Helical" evidence="9">
    <location>
        <begin position="248"/>
        <end position="271"/>
    </location>
</feature>
<comment type="subcellular location">
    <subcellularLocation>
        <location evidence="1">Cell membrane</location>
        <topology evidence="1">Multi-pass membrane protein</topology>
    </subcellularLocation>
</comment>
<dbReference type="PROSITE" id="PS50111">
    <property type="entry name" value="CHEMOTAXIS_TRANSDUC_2"/>
    <property type="match status" value="1"/>
</dbReference>
<evidence type="ECO:0000256" key="6">
    <source>
        <dbReference type="ARBA" id="ARBA00023224"/>
    </source>
</evidence>
<dbReference type="AlphaFoldDB" id="A0A327JI99"/>
<keyword evidence="4 9" id="KW-1133">Transmembrane helix</keyword>
<comment type="caution">
    <text evidence="12">The sequence shown here is derived from an EMBL/GenBank/DDBJ whole genome shotgun (WGS) entry which is preliminary data.</text>
</comment>
<dbReference type="Gene3D" id="1.10.287.950">
    <property type="entry name" value="Methyl-accepting chemotaxis protein"/>
    <property type="match status" value="1"/>
</dbReference>
<evidence type="ECO:0000256" key="4">
    <source>
        <dbReference type="ARBA" id="ARBA00022989"/>
    </source>
</evidence>
<evidence type="ECO:0000313" key="12">
    <source>
        <dbReference type="EMBL" id="RAI26137.1"/>
    </source>
</evidence>
<dbReference type="SMART" id="SM00283">
    <property type="entry name" value="MA"/>
    <property type="match status" value="1"/>
</dbReference>
<dbReference type="Gene3D" id="6.10.340.10">
    <property type="match status" value="1"/>
</dbReference>
<evidence type="ECO:0008006" key="14">
    <source>
        <dbReference type="Google" id="ProtNLM"/>
    </source>
</evidence>
<dbReference type="GO" id="GO:0004888">
    <property type="term" value="F:transmembrane signaling receptor activity"/>
    <property type="evidence" value="ECO:0007669"/>
    <property type="project" value="InterPro"/>
</dbReference>
<proteinExistence type="inferred from homology"/>
<keyword evidence="3 9" id="KW-0812">Transmembrane</keyword>
<dbReference type="InterPro" id="IPR004090">
    <property type="entry name" value="Chemotax_Me-accpt_rcpt"/>
</dbReference>
<dbReference type="PRINTS" id="PR00260">
    <property type="entry name" value="CHEMTRNSDUCR"/>
</dbReference>
<dbReference type="GO" id="GO:0006935">
    <property type="term" value="P:chemotaxis"/>
    <property type="evidence" value="ECO:0007669"/>
    <property type="project" value="InterPro"/>
</dbReference>
<name>A0A327JI99_9HYPH</name>
<evidence type="ECO:0000256" key="2">
    <source>
        <dbReference type="ARBA" id="ARBA00022475"/>
    </source>
</evidence>
<dbReference type="Pfam" id="PF00015">
    <property type="entry name" value="MCPsignal"/>
    <property type="match status" value="1"/>
</dbReference>
<dbReference type="InterPro" id="IPR004089">
    <property type="entry name" value="MCPsignal_dom"/>
</dbReference>
<dbReference type="PROSITE" id="PS50885">
    <property type="entry name" value="HAMP"/>
    <property type="match status" value="1"/>
</dbReference>